<dbReference type="EMBL" id="JAACJN010000082">
    <property type="protein sequence ID" value="KAF5377729.1"/>
    <property type="molecule type" value="Genomic_DNA"/>
</dbReference>
<protein>
    <submittedName>
        <fullName evidence="1">Uncharacterized protein</fullName>
    </submittedName>
</protein>
<evidence type="ECO:0000313" key="1">
    <source>
        <dbReference type="EMBL" id="KAF5377729.1"/>
    </source>
</evidence>
<name>A0A8H5H6T1_9AGAR</name>
<accession>A0A8H5H6T1</accession>
<organism evidence="1 2">
    <name type="scientific">Collybiopsis confluens</name>
    <dbReference type="NCBI Taxonomy" id="2823264"/>
    <lineage>
        <taxon>Eukaryota</taxon>
        <taxon>Fungi</taxon>
        <taxon>Dikarya</taxon>
        <taxon>Basidiomycota</taxon>
        <taxon>Agaricomycotina</taxon>
        <taxon>Agaricomycetes</taxon>
        <taxon>Agaricomycetidae</taxon>
        <taxon>Agaricales</taxon>
        <taxon>Marasmiineae</taxon>
        <taxon>Omphalotaceae</taxon>
        <taxon>Collybiopsis</taxon>
    </lineage>
</organism>
<reference evidence="1 2" key="1">
    <citation type="journal article" date="2020" name="ISME J.">
        <title>Uncovering the hidden diversity of litter-decomposition mechanisms in mushroom-forming fungi.</title>
        <authorList>
            <person name="Floudas D."/>
            <person name="Bentzer J."/>
            <person name="Ahren D."/>
            <person name="Johansson T."/>
            <person name="Persson P."/>
            <person name="Tunlid A."/>
        </authorList>
    </citation>
    <scope>NUCLEOTIDE SEQUENCE [LARGE SCALE GENOMIC DNA]</scope>
    <source>
        <strain evidence="1 2">CBS 406.79</strain>
    </source>
</reference>
<dbReference type="AlphaFoldDB" id="A0A8H5H6T1"/>
<keyword evidence="2" id="KW-1185">Reference proteome</keyword>
<gene>
    <name evidence="1" type="ORF">D9757_009361</name>
</gene>
<evidence type="ECO:0000313" key="2">
    <source>
        <dbReference type="Proteomes" id="UP000518752"/>
    </source>
</evidence>
<proteinExistence type="predicted"/>
<dbReference type="Proteomes" id="UP000518752">
    <property type="component" value="Unassembled WGS sequence"/>
</dbReference>
<sequence length="94" mass="10741">MSPQVRKQAQRASKKSNSDNHYAFLQIGHWFSLLLFNRKDEEQVVRLEQESKLQTPKSKRRRLRLSSGCITQRNGTTISINNLLEPTDATGSAV</sequence>
<comment type="caution">
    <text evidence="1">The sequence shown here is derived from an EMBL/GenBank/DDBJ whole genome shotgun (WGS) entry which is preliminary data.</text>
</comment>